<dbReference type="PANTHER" id="PTHR46648">
    <property type="entry name" value="HIT FAMILY PROTEIN 1"/>
    <property type="match status" value="1"/>
</dbReference>
<dbReference type="InterPro" id="IPR036265">
    <property type="entry name" value="HIT-like_sf"/>
</dbReference>
<dbReference type="GO" id="GO:0009117">
    <property type="term" value="P:nucleotide metabolic process"/>
    <property type="evidence" value="ECO:0007669"/>
    <property type="project" value="TreeGrafter"/>
</dbReference>
<dbReference type="InterPro" id="IPR011146">
    <property type="entry name" value="HIT-like"/>
</dbReference>
<dbReference type="FunFam" id="3.30.428.10:FF:000014">
    <property type="entry name" value="Putative histidine triad (HIT) protein"/>
    <property type="match status" value="1"/>
</dbReference>
<dbReference type="PRINTS" id="PR00332">
    <property type="entry name" value="HISTRIAD"/>
</dbReference>
<dbReference type="EMBL" id="AZDV01000026">
    <property type="protein sequence ID" value="KRK94864.1"/>
    <property type="molecule type" value="Genomic_DNA"/>
</dbReference>
<dbReference type="CDD" id="cd01277">
    <property type="entry name" value="HINT_subgroup"/>
    <property type="match status" value="1"/>
</dbReference>
<dbReference type="PANTHER" id="PTHR46648:SF1">
    <property type="entry name" value="ADENOSINE 5'-MONOPHOSPHORAMIDASE HNT1"/>
    <property type="match status" value="1"/>
</dbReference>
<dbReference type="STRING" id="1423715.FD25_GL000842"/>
<evidence type="ECO:0000313" key="6">
    <source>
        <dbReference type="Proteomes" id="UP000051955"/>
    </source>
</evidence>
<keyword evidence="6" id="KW-1185">Reference proteome</keyword>
<dbReference type="InterPro" id="IPR019808">
    <property type="entry name" value="Histidine_triad_CS"/>
</dbReference>
<dbReference type="PROSITE" id="PS00892">
    <property type="entry name" value="HIT_1"/>
    <property type="match status" value="1"/>
</dbReference>
<comment type="caution">
    <text evidence="5">The sequence shown here is derived from an EMBL/GenBank/DDBJ whole genome shotgun (WGS) entry which is preliminary data.</text>
</comment>
<sequence>MNEITTKEGVSMEPMTLDPHYDDDCIFCKILKGDIPSYTVYEDNIVKAFLDISQGTPGHTLVIPKTHVQDIFAYDTDLAAAVFARIPKIARAVKAADPTIIGMNIVNNNGKVAYQSVFHSHFHLVPRYSDDDDFKMIFKDNSGNYTPAKYAAIQAQIKAQLED</sequence>
<reference evidence="5 6" key="1">
    <citation type="journal article" date="2015" name="Genome Announc.">
        <title>Expanding the biotechnology potential of lactobacilli through comparative genomics of 213 strains and associated genera.</title>
        <authorList>
            <person name="Sun Z."/>
            <person name="Harris H.M."/>
            <person name="McCann A."/>
            <person name="Guo C."/>
            <person name="Argimon S."/>
            <person name="Zhang W."/>
            <person name="Yang X."/>
            <person name="Jeffery I.B."/>
            <person name="Cooney J.C."/>
            <person name="Kagawa T.F."/>
            <person name="Liu W."/>
            <person name="Song Y."/>
            <person name="Salvetti E."/>
            <person name="Wrobel A."/>
            <person name="Rasinkangas P."/>
            <person name="Parkhill J."/>
            <person name="Rea M.C."/>
            <person name="O'Sullivan O."/>
            <person name="Ritari J."/>
            <person name="Douillard F.P."/>
            <person name="Paul Ross R."/>
            <person name="Yang R."/>
            <person name="Briner A.E."/>
            <person name="Felis G.E."/>
            <person name="de Vos W.M."/>
            <person name="Barrangou R."/>
            <person name="Klaenhammer T.R."/>
            <person name="Caufield P.W."/>
            <person name="Cui Y."/>
            <person name="Zhang H."/>
            <person name="O'Toole P.W."/>
        </authorList>
    </citation>
    <scope>NUCLEOTIDE SEQUENCE [LARGE SCALE GENOMIC DNA]</scope>
    <source>
        <strain evidence="5 6">DSM 19394</strain>
    </source>
</reference>
<dbReference type="InterPro" id="IPR039384">
    <property type="entry name" value="HINT"/>
</dbReference>
<evidence type="ECO:0000256" key="1">
    <source>
        <dbReference type="PIRSR" id="PIRSR601310-1"/>
    </source>
</evidence>
<evidence type="ECO:0000259" key="4">
    <source>
        <dbReference type="PROSITE" id="PS51084"/>
    </source>
</evidence>
<dbReference type="GO" id="GO:0016787">
    <property type="term" value="F:hydrolase activity"/>
    <property type="evidence" value="ECO:0007669"/>
    <property type="project" value="UniProtKB-KW"/>
</dbReference>
<dbReference type="PATRIC" id="fig|1423715.3.peg.870"/>
<dbReference type="AlphaFoldDB" id="A0A0R1LH52"/>
<dbReference type="Gene3D" id="3.30.428.10">
    <property type="entry name" value="HIT-like"/>
    <property type="match status" value="1"/>
</dbReference>
<gene>
    <name evidence="5" type="ORF">FD25_GL000842</name>
</gene>
<dbReference type="Proteomes" id="UP000051955">
    <property type="component" value="Unassembled WGS sequence"/>
</dbReference>
<evidence type="ECO:0000256" key="3">
    <source>
        <dbReference type="PROSITE-ProRule" id="PRU00464"/>
    </source>
</evidence>
<protein>
    <submittedName>
        <fullName evidence="5">Diadenosine tetraphosphate (Ap4A) hydrolase</fullName>
    </submittedName>
</protein>
<dbReference type="SUPFAM" id="SSF54197">
    <property type="entry name" value="HIT-like"/>
    <property type="match status" value="1"/>
</dbReference>
<accession>A0A0R1LH52</accession>
<dbReference type="PROSITE" id="PS51084">
    <property type="entry name" value="HIT_2"/>
    <property type="match status" value="1"/>
</dbReference>
<organism evidence="5 6">
    <name type="scientific">Levilactobacillus acidifarinae DSM 19394 = JCM 15949</name>
    <dbReference type="NCBI Taxonomy" id="1423715"/>
    <lineage>
        <taxon>Bacteria</taxon>
        <taxon>Bacillati</taxon>
        <taxon>Bacillota</taxon>
        <taxon>Bacilli</taxon>
        <taxon>Lactobacillales</taxon>
        <taxon>Lactobacillaceae</taxon>
        <taxon>Levilactobacillus</taxon>
    </lineage>
</organism>
<name>A0A0R1LH52_9LACO</name>
<feature type="active site" description="Tele-AMP-histidine intermediate" evidence="1">
    <location>
        <position position="121"/>
    </location>
</feature>
<feature type="short sequence motif" description="Histidine triad motif" evidence="2 3">
    <location>
        <begin position="119"/>
        <end position="123"/>
    </location>
</feature>
<evidence type="ECO:0000313" key="5">
    <source>
        <dbReference type="EMBL" id="KRK94864.1"/>
    </source>
</evidence>
<dbReference type="Pfam" id="PF01230">
    <property type="entry name" value="HIT"/>
    <property type="match status" value="1"/>
</dbReference>
<keyword evidence="5" id="KW-0378">Hydrolase</keyword>
<dbReference type="InterPro" id="IPR001310">
    <property type="entry name" value="Histidine_triad_HIT"/>
</dbReference>
<proteinExistence type="predicted"/>
<evidence type="ECO:0000256" key="2">
    <source>
        <dbReference type="PIRSR" id="PIRSR601310-3"/>
    </source>
</evidence>
<feature type="domain" description="HIT" evidence="4">
    <location>
        <begin position="26"/>
        <end position="134"/>
    </location>
</feature>